<name>A0A6C0B020_9ZZZZ</name>
<dbReference type="AlphaFoldDB" id="A0A6C0B020"/>
<dbReference type="EMBL" id="MN738817">
    <property type="protein sequence ID" value="QHS84861.1"/>
    <property type="molecule type" value="Genomic_DNA"/>
</dbReference>
<dbReference type="Gene3D" id="3.40.50.1000">
    <property type="entry name" value="HAD superfamily/HAD-like"/>
    <property type="match status" value="1"/>
</dbReference>
<protein>
    <recommendedName>
        <fullName evidence="3">FCP1 homology domain-containing protein</fullName>
    </recommendedName>
</protein>
<feature type="compositionally biased region" description="Basic residues" evidence="1">
    <location>
        <begin position="245"/>
        <end position="259"/>
    </location>
</feature>
<organism evidence="2">
    <name type="scientific">viral metagenome</name>
    <dbReference type="NCBI Taxonomy" id="1070528"/>
    <lineage>
        <taxon>unclassified sequences</taxon>
        <taxon>metagenomes</taxon>
        <taxon>organismal metagenomes</taxon>
    </lineage>
</organism>
<evidence type="ECO:0000313" key="2">
    <source>
        <dbReference type="EMBL" id="QHS84861.1"/>
    </source>
</evidence>
<proteinExistence type="predicted"/>
<evidence type="ECO:0008006" key="3">
    <source>
        <dbReference type="Google" id="ProtNLM"/>
    </source>
</evidence>
<feature type="region of interest" description="Disordered" evidence="1">
    <location>
        <begin position="245"/>
        <end position="270"/>
    </location>
</feature>
<accession>A0A6C0B020</accession>
<sequence>MQDNEMKVVVFDLDETLGQFIELGMFCDAIEHYNKRKLNFDEFYQIMEIFPEFIRPNILKILSYLKSKKQTGQCNKILIYTNNQGPKEWAENIKKYFEKKLDYKLFDQVIGAYKVNGKIIEKKRTTHNKSINDLLNCANLPESSKICFLDDIYHPMMEYNNVYYINMKPYTNYIPFYNMAERYYKYNSNIISDKSIFSKFIVNEMNKFKLRKPKKSLNEIINDEYIGKEIMEYLRDFFKKYNKRKTKKLNKKQKKKKKNNITLKNREKEG</sequence>
<reference evidence="2" key="1">
    <citation type="journal article" date="2020" name="Nature">
        <title>Giant virus diversity and host interactions through global metagenomics.</title>
        <authorList>
            <person name="Schulz F."/>
            <person name="Roux S."/>
            <person name="Paez-Espino D."/>
            <person name="Jungbluth S."/>
            <person name="Walsh D.A."/>
            <person name="Denef V.J."/>
            <person name="McMahon K.D."/>
            <person name="Konstantinidis K.T."/>
            <person name="Eloe-Fadrosh E.A."/>
            <person name="Kyrpides N.C."/>
            <person name="Woyke T."/>
        </authorList>
    </citation>
    <scope>NUCLEOTIDE SEQUENCE</scope>
    <source>
        <strain evidence="2">GVMAG-S-ERX556022-25</strain>
    </source>
</reference>
<dbReference type="InterPro" id="IPR036412">
    <property type="entry name" value="HAD-like_sf"/>
</dbReference>
<evidence type="ECO:0000256" key="1">
    <source>
        <dbReference type="SAM" id="MobiDB-lite"/>
    </source>
</evidence>
<dbReference type="SUPFAM" id="SSF56784">
    <property type="entry name" value="HAD-like"/>
    <property type="match status" value="1"/>
</dbReference>
<dbReference type="InterPro" id="IPR023214">
    <property type="entry name" value="HAD_sf"/>
</dbReference>